<reference evidence="1" key="1">
    <citation type="submission" date="2022-10" db="EMBL/GenBank/DDBJ databases">
        <title>Rhodococcus ferula Z13 complete genome.</title>
        <authorList>
            <person name="Long X."/>
            <person name="Zang M."/>
        </authorList>
    </citation>
    <scope>NUCLEOTIDE SEQUENCE</scope>
    <source>
        <strain evidence="1">Z13</strain>
    </source>
</reference>
<proteinExistence type="predicted"/>
<name>A0ACD4DEI7_9NOCA</name>
<accession>A0ACD4DEI7</accession>
<keyword evidence="2" id="KW-1185">Reference proteome</keyword>
<dbReference type="Proteomes" id="UP001156484">
    <property type="component" value="Chromosome"/>
</dbReference>
<evidence type="ECO:0000313" key="1">
    <source>
        <dbReference type="EMBL" id="UYP18485.1"/>
    </source>
</evidence>
<keyword evidence="1" id="KW-0378">Hydrolase</keyword>
<gene>
    <name evidence="1" type="ORF">OED52_17795</name>
</gene>
<organism evidence="1 2">
    <name type="scientific">Rhodococcus sacchari</name>
    <dbReference type="NCBI Taxonomy" id="2962047"/>
    <lineage>
        <taxon>Bacteria</taxon>
        <taxon>Bacillati</taxon>
        <taxon>Actinomycetota</taxon>
        <taxon>Actinomycetes</taxon>
        <taxon>Mycobacteriales</taxon>
        <taxon>Nocardiaceae</taxon>
        <taxon>Rhodococcus</taxon>
    </lineage>
</organism>
<dbReference type="EMBL" id="CP107551">
    <property type="protein sequence ID" value="UYP18485.1"/>
    <property type="molecule type" value="Genomic_DNA"/>
</dbReference>
<evidence type="ECO:0000313" key="2">
    <source>
        <dbReference type="Proteomes" id="UP001156484"/>
    </source>
</evidence>
<sequence length="291" mass="30806">MTEPDTRTLDVPGATLVYDVRPGTGDQRPLVLAGSPMDASGFVSLAACFDDRTVVTYDPRGTGRGTRPDTSIPSTPARHADDLHRLLVALELGPVDLFASSGGAVNALELVATHPEQVATLVAHEPPIVELLPDREQAETVRDRIHETYLRSGLGPAMAEFIALIGHEGEIPPDYLDRPAPNPADFGLPVEDDGSRDDVLLGQNWLSCTGYHPDLDALATASTRIVVAGGRESARQLCGRVVAVLAERLGTTPVLFPGDHGGFMGEAEGMPGDPAAFAAVLREVLQPTRVS</sequence>
<protein>
    <submittedName>
        <fullName evidence="1">Alpha/beta hydrolase</fullName>
    </submittedName>
</protein>